<feature type="region of interest" description="Disordered" evidence="1">
    <location>
        <begin position="1"/>
        <end position="27"/>
    </location>
</feature>
<name>A0ABN3FCQ4_9ACTN</name>
<proteinExistence type="predicted"/>
<dbReference type="EMBL" id="BAAASD010000002">
    <property type="protein sequence ID" value="GAA2327446.1"/>
    <property type="molecule type" value="Genomic_DNA"/>
</dbReference>
<reference evidence="2 3" key="1">
    <citation type="journal article" date="2019" name="Int. J. Syst. Evol. Microbiol.">
        <title>The Global Catalogue of Microorganisms (GCM) 10K type strain sequencing project: providing services to taxonomists for standard genome sequencing and annotation.</title>
        <authorList>
            <consortium name="The Broad Institute Genomics Platform"/>
            <consortium name="The Broad Institute Genome Sequencing Center for Infectious Disease"/>
            <person name="Wu L."/>
            <person name="Ma J."/>
        </authorList>
    </citation>
    <scope>NUCLEOTIDE SEQUENCE [LARGE SCALE GENOMIC DNA]</scope>
    <source>
        <strain evidence="2 3">JCM 4316</strain>
    </source>
</reference>
<accession>A0ABN3FCQ4</accession>
<dbReference type="SUPFAM" id="SSF52096">
    <property type="entry name" value="ClpP/crotonase"/>
    <property type="match status" value="1"/>
</dbReference>
<sequence>MAFRGRPATRSFGTRTWGNPTGNNPHRLSDGAKLLLTEMKDADRTGRTYDGPIPPDEEFLVESRDIGTSRDRALDAATHWLRQQPHCP</sequence>
<evidence type="ECO:0000313" key="2">
    <source>
        <dbReference type="EMBL" id="GAA2327446.1"/>
    </source>
</evidence>
<evidence type="ECO:0000256" key="1">
    <source>
        <dbReference type="SAM" id="MobiDB-lite"/>
    </source>
</evidence>
<gene>
    <name evidence="2" type="ORF">GCM10010246_06610</name>
</gene>
<keyword evidence="3" id="KW-1185">Reference proteome</keyword>
<protein>
    <submittedName>
        <fullName evidence="2">Uncharacterized protein</fullName>
    </submittedName>
</protein>
<dbReference type="Gene3D" id="3.90.226.10">
    <property type="entry name" value="2-enoyl-CoA Hydratase, Chain A, domain 1"/>
    <property type="match status" value="1"/>
</dbReference>
<organism evidence="2 3">
    <name type="scientific">Streptomyces cuspidosporus</name>
    <dbReference type="NCBI Taxonomy" id="66882"/>
    <lineage>
        <taxon>Bacteria</taxon>
        <taxon>Bacillati</taxon>
        <taxon>Actinomycetota</taxon>
        <taxon>Actinomycetes</taxon>
        <taxon>Kitasatosporales</taxon>
        <taxon>Streptomycetaceae</taxon>
        <taxon>Streptomyces</taxon>
    </lineage>
</organism>
<evidence type="ECO:0000313" key="3">
    <source>
        <dbReference type="Proteomes" id="UP001500253"/>
    </source>
</evidence>
<dbReference type="InterPro" id="IPR029045">
    <property type="entry name" value="ClpP/crotonase-like_dom_sf"/>
</dbReference>
<feature type="compositionally biased region" description="Polar residues" evidence="1">
    <location>
        <begin position="11"/>
        <end position="26"/>
    </location>
</feature>
<comment type="caution">
    <text evidence="2">The sequence shown here is derived from an EMBL/GenBank/DDBJ whole genome shotgun (WGS) entry which is preliminary data.</text>
</comment>
<dbReference type="Proteomes" id="UP001500253">
    <property type="component" value="Unassembled WGS sequence"/>
</dbReference>
<dbReference type="RefSeq" id="WP_428836847.1">
    <property type="nucleotide sequence ID" value="NZ_BAAASD010000002.1"/>
</dbReference>